<dbReference type="InterPro" id="IPR015424">
    <property type="entry name" value="PyrdxlP-dep_Trfase"/>
</dbReference>
<evidence type="ECO:0000256" key="3">
    <source>
        <dbReference type="ARBA" id="ARBA00022793"/>
    </source>
</evidence>
<dbReference type="EC" id="4.1.1.28" evidence="8"/>
<keyword evidence="3" id="KW-0210">Decarboxylase</keyword>
<dbReference type="InterPro" id="IPR015422">
    <property type="entry name" value="PyrdxlP-dep_Trfase_small"/>
</dbReference>
<evidence type="ECO:0000256" key="4">
    <source>
        <dbReference type="ARBA" id="ARBA00022898"/>
    </source>
</evidence>
<keyword evidence="4 6" id="KW-0663">Pyridoxal phosphate</keyword>
<dbReference type="Gene3D" id="3.40.640.10">
    <property type="entry name" value="Type I PLP-dependent aspartate aminotransferase-like (Major domain)"/>
    <property type="match status" value="1"/>
</dbReference>
<keyword evidence="5 7" id="KW-0456">Lyase</keyword>
<reference evidence="9" key="1">
    <citation type="journal article" date="2018" name="Gigascience">
        <title>Genome assembly of the Pink Ipe (Handroanthus impetiginosus, Bignoniaceae), a highly valued, ecologically keystone Neotropical timber forest tree.</title>
        <authorList>
            <person name="Silva-Junior O.B."/>
            <person name="Grattapaglia D."/>
            <person name="Novaes E."/>
            <person name="Collevatti R.G."/>
        </authorList>
    </citation>
    <scope>NUCLEOTIDE SEQUENCE [LARGE SCALE GENOMIC DNA]</scope>
    <source>
        <strain evidence="9">cv. UFG-1</strain>
    </source>
</reference>
<proteinExistence type="inferred from homology"/>
<dbReference type="InterPro" id="IPR002129">
    <property type="entry name" value="PyrdxlP-dep_de-COase"/>
</dbReference>
<dbReference type="PANTHER" id="PTHR46101">
    <property type="match status" value="1"/>
</dbReference>
<accession>A0A2G9HK51</accession>
<dbReference type="STRING" id="429701.A0A2G9HK51"/>
<keyword evidence="9" id="KW-1185">Reference proteome</keyword>
<dbReference type="InterPro" id="IPR021115">
    <property type="entry name" value="Pyridoxal-P_BS"/>
</dbReference>
<gene>
    <name evidence="8" type="ORF">CDL12_09434</name>
</gene>
<comment type="caution">
    <text evidence="8">The sequence shown here is derived from an EMBL/GenBank/DDBJ whole genome shotgun (WGS) entry which is preliminary data.</text>
</comment>
<name>A0A2G9HK51_9LAMI</name>
<organism evidence="8 9">
    <name type="scientific">Handroanthus impetiginosus</name>
    <dbReference type="NCBI Taxonomy" id="429701"/>
    <lineage>
        <taxon>Eukaryota</taxon>
        <taxon>Viridiplantae</taxon>
        <taxon>Streptophyta</taxon>
        <taxon>Embryophyta</taxon>
        <taxon>Tracheophyta</taxon>
        <taxon>Spermatophyta</taxon>
        <taxon>Magnoliopsida</taxon>
        <taxon>eudicotyledons</taxon>
        <taxon>Gunneridae</taxon>
        <taxon>Pentapetalae</taxon>
        <taxon>asterids</taxon>
        <taxon>lamiids</taxon>
        <taxon>Lamiales</taxon>
        <taxon>Bignoniaceae</taxon>
        <taxon>Crescentiina</taxon>
        <taxon>Tabebuia alliance</taxon>
        <taxon>Handroanthus</taxon>
    </lineage>
</organism>
<dbReference type="EMBL" id="NKXS01001578">
    <property type="protein sequence ID" value="PIN17908.1"/>
    <property type="molecule type" value="Genomic_DNA"/>
</dbReference>
<comment type="cofactor">
    <cofactor evidence="1 6 7">
        <name>pyridoxal 5'-phosphate</name>
        <dbReference type="ChEBI" id="CHEBI:597326"/>
    </cofactor>
</comment>
<dbReference type="PROSITE" id="PS00392">
    <property type="entry name" value="DDC_GAD_HDC_YDC"/>
    <property type="match status" value="1"/>
</dbReference>
<dbReference type="InterPro" id="IPR015421">
    <property type="entry name" value="PyrdxlP-dep_Trfase_major"/>
</dbReference>
<dbReference type="AlphaFoldDB" id="A0A2G9HK51"/>
<evidence type="ECO:0000256" key="6">
    <source>
        <dbReference type="PIRSR" id="PIRSR602129-50"/>
    </source>
</evidence>
<sequence>MEPNDEEPNYDYVTKIMTEFQQHLIERANHHLGYPGNHDCSRYMALSPLLQFNLNNAGDAFKESDHGLHSKKFERGVLDWFAQLWEIERDEYWGYVTSGGTEGNLHGLLLGRELLPNGILYTSKESHYSIFQIAKMYRMDCEIIATLASGEMDCSDLRDKLLINKNRSAIINVIVGTSFKGALDDVDLVIQTVEDCGFSENRFYIHCDAAISGLIVPFLSQVPKKYTFKKPIGSLSISGHKFLGCPMPCGVQITRKRYIGTLSKSIEYIATLDTTISGSRNGHSPIFLWYVLNIKGHKGLQQDVEKCIKNARYLKYCLEEAGISSMLNEMSICVVFERPPDQDFIHHWQLQYFKNMAHVVVMPHVTVEMLDNFLHDFIWKRKIWYRCGKLQPPCLAEDIGVSNCVCLVHGKKKEPLYHINA</sequence>
<dbReference type="Pfam" id="PF00282">
    <property type="entry name" value="Pyridoxal_deC"/>
    <property type="match status" value="1"/>
</dbReference>
<dbReference type="Gene3D" id="3.90.1150.10">
    <property type="entry name" value="Aspartate Aminotransferase, domain 1"/>
    <property type="match status" value="1"/>
</dbReference>
<dbReference type="GO" id="GO:0019752">
    <property type="term" value="P:carboxylic acid metabolic process"/>
    <property type="evidence" value="ECO:0007669"/>
    <property type="project" value="InterPro"/>
</dbReference>
<evidence type="ECO:0000256" key="5">
    <source>
        <dbReference type="ARBA" id="ARBA00023239"/>
    </source>
</evidence>
<dbReference type="GO" id="GO:0004058">
    <property type="term" value="F:aromatic-L-amino-acid decarboxylase activity"/>
    <property type="evidence" value="ECO:0007669"/>
    <property type="project" value="UniProtKB-EC"/>
</dbReference>
<dbReference type="InterPro" id="IPR051151">
    <property type="entry name" value="Group_II_Decarboxylase"/>
</dbReference>
<dbReference type="PANTHER" id="PTHR46101:SF9">
    <property type="entry name" value="HISTIDINE DECARBOXYLASE"/>
    <property type="match status" value="1"/>
</dbReference>
<dbReference type="NCBIfam" id="NF002748">
    <property type="entry name" value="PRK02769.1"/>
    <property type="match status" value="1"/>
</dbReference>
<feature type="modified residue" description="N6-(pyridoxal phosphate)lysine" evidence="6">
    <location>
        <position position="241"/>
    </location>
</feature>
<evidence type="ECO:0000256" key="1">
    <source>
        <dbReference type="ARBA" id="ARBA00001933"/>
    </source>
</evidence>
<dbReference type="Proteomes" id="UP000231279">
    <property type="component" value="Unassembled WGS sequence"/>
</dbReference>
<protein>
    <submittedName>
        <fullName evidence="8">Glutamate decarboxylase</fullName>
        <ecNumber evidence="8">4.1.1.28</ecNumber>
    </submittedName>
</protein>
<dbReference type="OrthoDB" id="2161780at2759"/>
<dbReference type="GO" id="GO:0030170">
    <property type="term" value="F:pyridoxal phosphate binding"/>
    <property type="evidence" value="ECO:0007669"/>
    <property type="project" value="InterPro"/>
</dbReference>
<evidence type="ECO:0000256" key="2">
    <source>
        <dbReference type="ARBA" id="ARBA00009533"/>
    </source>
</evidence>
<comment type="similarity">
    <text evidence="2 7">Belongs to the group II decarboxylase family.</text>
</comment>
<evidence type="ECO:0000256" key="7">
    <source>
        <dbReference type="RuleBase" id="RU000382"/>
    </source>
</evidence>
<dbReference type="SUPFAM" id="SSF53383">
    <property type="entry name" value="PLP-dependent transferases"/>
    <property type="match status" value="1"/>
</dbReference>
<evidence type="ECO:0000313" key="9">
    <source>
        <dbReference type="Proteomes" id="UP000231279"/>
    </source>
</evidence>
<evidence type="ECO:0000313" key="8">
    <source>
        <dbReference type="EMBL" id="PIN17908.1"/>
    </source>
</evidence>